<reference evidence="1" key="1">
    <citation type="submission" date="2022-07" db="EMBL/GenBank/DDBJ databases">
        <title>Phylogenomic reconstructions and comparative analyses of Kickxellomycotina fungi.</title>
        <authorList>
            <person name="Reynolds N.K."/>
            <person name="Stajich J.E."/>
            <person name="Barry K."/>
            <person name="Grigoriev I.V."/>
            <person name="Crous P."/>
            <person name="Smith M.E."/>
        </authorList>
    </citation>
    <scope>NUCLEOTIDE SEQUENCE</scope>
    <source>
        <strain evidence="1">NBRC 32514</strain>
    </source>
</reference>
<evidence type="ECO:0000313" key="1">
    <source>
        <dbReference type="EMBL" id="KAJ1725217.1"/>
    </source>
</evidence>
<evidence type="ECO:0000313" key="2">
    <source>
        <dbReference type="Proteomes" id="UP001149813"/>
    </source>
</evidence>
<proteinExistence type="predicted"/>
<comment type="caution">
    <text evidence="1">The sequence shown here is derived from an EMBL/GenBank/DDBJ whole genome shotgun (WGS) entry which is preliminary data.</text>
</comment>
<dbReference type="Proteomes" id="UP001149813">
    <property type="component" value="Unassembled WGS sequence"/>
</dbReference>
<gene>
    <name evidence="1" type="ORF">LPJ53_000546</name>
</gene>
<keyword evidence="2" id="KW-1185">Reference proteome</keyword>
<dbReference type="AlphaFoldDB" id="A0A9W8CVT3"/>
<sequence length="138" mass="14943">MTSYAVACVTLLETHCALRLRDAPLVFECLECIRFPGTEGPDPKVLSLIGRVHLQFGDTVPMNRALLAVAGEKWDVARETFGQVAGLCAAANRAVCELYLGDPQGMLDEMLKLMVEMPAVAGTAEPLVFNYCAALKLQ</sequence>
<dbReference type="OrthoDB" id="428342at2759"/>
<feature type="non-terminal residue" evidence="1">
    <location>
        <position position="1"/>
    </location>
</feature>
<accession>A0A9W8CVT3</accession>
<dbReference type="EMBL" id="JANBOJ010000009">
    <property type="protein sequence ID" value="KAJ1725217.1"/>
    <property type="molecule type" value="Genomic_DNA"/>
</dbReference>
<protein>
    <submittedName>
        <fullName evidence="1">Uncharacterized protein</fullName>
    </submittedName>
</protein>
<organism evidence="1 2">
    <name type="scientific">Coemansia erecta</name>
    <dbReference type="NCBI Taxonomy" id="147472"/>
    <lineage>
        <taxon>Eukaryota</taxon>
        <taxon>Fungi</taxon>
        <taxon>Fungi incertae sedis</taxon>
        <taxon>Zoopagomycota</taxon>
        <taxon>Kickxellomycotina</taxon>
        <taxon>Kickxellomycetes</taxon>
        <taxon>Kickxellales</taxon>
        <taxon>Kickxellaceae</taxon>
        <taxon>Coemansia</taxon>
    </lineage>
</organism>
<name>A0A9W8CVT3_9FUNG</name>